<name>A0A1S8LGM8_9CLOT</name>
<accession>A0A1S8LGM8</accession>
<dbReference type="InterPro" id="IPR039519">
    <property type="entry name" value="YokE-like_PH"/>
</dbReference>
<reference evidence="2 3" key="1">
    <citation type="submission" date="2022-04" db="EMBL/GenBank/DDBJ databases">
        <title>Genome sequence of C. roseum typestrain.</title>
        <authorList>
            <person name="Poehlein A."/>
            <person name="Schoch T."/>
            <person name="Duerre P."/>
            <person name="Daniel R."/>
        </authorList>
    </citation>
    <scope>NUCLEOTIDE SEQUENCE [LARGE SCALE GENOMIC DNA]</scope>
    <source>
        <strain evidence="2 3">DSM 7320</strain>
    </source>
</reference>
<dbReference type="RefSeq" id="WP_077836042.1">
    <property type="nucleotide sequence ID" value="NZ_CP096983.1"/>
</dbReference>
<keyword evidence="3" id="KW-1185">Reference proteome</keyword>
<dbReference type="EMBL" id="CP096983">
    <property type="protein sequence ID" value="URZ12385.1"/>
    <property type="molecule type" value="Genomic_DNA"/>
</dbReference>
<sequence>MINDKIIEETIAELLDENDLEVYYCYGIVFASLGKKILFGDFAILDMKYYILTFTNNKLIMTKMSIAGKLKESKTIEYKHIKEVKISTWIVGLGKKVTIKFDDASKVKFSIYGRVRGIKKQGENLKNICKILIDKFGK</sequence>
<evidence type="ECO:0000313" key="3">
    <source>
        <dbReference type="Proteomes" id="UP000190951"/>
    </source>
</evidence>
<organism evidence="2 3">
    <name type="scientific">Clostridium felsineum</name>
    <dbReference type="NCBI Taxonomy" id="36839"/>
    <lineage>
        <taxon>Bacteria</taxon>
        <taxon>Bacillati</taxon>
        <taxon>Bacillota</taxon>
        <taxon>Clostridia</taxon>
        <taxon>Eubacteriales</taxon>
        <taxon>Clostridiaceae</taxon>
        <taxon>Clostridium</taxon>
    </lineage>
</organism>
<dbReference type="KEGG" id="crw:CROST_031070"/>
<dbReference type="AlphaFoldDB" id="A0A1S8LGM8"/>
<proteinExistence type="predicted"/>
<evidence type="ECO:0000259" key="1">
    <source>
        <dbReference type="Pfam" id="PF14470"/>
    </source>
</evidence>
<protein>
    <recommendedName>
        <fullName evidence="1">YokE-like PH domain-containing protein</fullName>
    </recommendedName>
</protein>
<evidence type="ECO:0000313" key="2">
    <source>
        <dbReference type="EMBL" id="URZ12385.1"/>
    </source>
</evidence>
<dbReference type="STRING" id="84029.CROST_04150"/>
<dbReference type="Pfam" id="PF14470">
    <property type="entry name" value="bPH_3"/>
    <property type="match status" value="1"/>
</dbReference>
<feature type="domain" description="YokE-like PH" evidence="1">
    <location>
        <begin position="21"/>
        <end position="110"/>
    </location>
</feature>
<gene>
    <name evidence="2" type="ORF">CROST_031070</name>
</gene>
<dbReference type="Proteomes" id="UP000190951">
    <property type="component" value="Chromosome"/>
</dbReference>